<organism evidence="4 5">
    <name type="scientific">Candidatus Magasanikbacteria bacterium RIFCSPLOWO2_02_FULL_44_11</name>
    <dbReference type="NCBI Taxonomy" id="1798689"/>
    <lineage>
        <taxon>Bacteria</taxon>
        <taxon>Candidatus Magasanikiibacteriota</taxon>
    </lineage>
</organism>
<comment type="caution">
    <text evidence="4">The sequence shown here is derived from an EMBL/GenBank/DDBJ whole genome shotgun (WGS) entry which is preliminary data.</text>
</comment>
<dbReference type="GO" id="GO:0005829">
    <property type="term" value="C:cytosol"/>
    <property type="evidence" value="ECO:0007669"/>
    <property type="project" value="TreeGrafter"/>
</dbReference>
<evidence type="ECO:0000256" key="2">
    <source>
        <dbReference type="ARBA" id="ARBA00022679"/>
    </source>
</evidence>
<dbReference type="GO" id="GO:0000162">
    <property type="term" value="P:L-tryptophan biosynthetic process"/>
    <property type="evidence" value="ECO:0007669"/>
    <property type="project" value="InterPro"/>
</dbReference>
<dbReference type="Pfam" id="PF00591">
    <property type="entry name" value="Glycos_transf_3"/>
    <property type="match status" value="1"/>
</dbReference>
<dbReference type="InterPro" id="IPR036320">
    <property type="entry name" value="Glycosyl_Trfase_fam3_N_dom_sf"/>
</dbReference>
<dbReference type="SUPFAM" id="SSF52418">
    <property type="entry name" value="Nucleoside phosphorylase/phosphoribosyltransferase catalytic domain"/>
    <property type="match status" value="1"/>
</dbReference>
<dbReference type="SUPFAM" id="SSF47648">
    <property type="entry name" value="Nucleoside phosphorylase/phosphoribosyltransferase N-terminal domain"/>
    <property type="match status" value="1"/>
</dbReference>
<dbReference type="InterPro" id="IPR005940">
    <property type="entry name" value="Anthranilate_Pribosyl_Tfrase"/>
</dbReference>
<evidence type="ECO:0000256" key="1">
    <source>
        <dbReference type="ARBA" id="ARBA00022676"/>
    </source>
</evidence>
<dbReference type="Proteomes" id="UP000178726">
    <property type="component" value="Unassembled WGS sequence"/>
</dbReference>
<dbReference type="InterPro" id="IPR000312">
    <property type="entry name" value="Glycosyl_Trfase_fam3"/>
</dbReference>
<name>A0A1F6N9X8_9BACT</name>
<feature type="domain" description="Glycosyl transferase family 3" evidence="3">
    <location>
        <begin position="90"/>
        <end position="344"/>
    </location>
</feature>
<dbReference type="PANTHER" id="PTHR43285">
    <property type="entry name" value="ANTHRANILATE PHOSPHORIBOSYLTRANSFERASE"/>
    <property type="match status" value="1"/>
</dbReference>
<dbReference type="PANTHER" id="PTHR43285:SF2">
    <property type="entry name" value="ANTHRANILATE PHOSPHORIBOSYLTRANSFERASE"/>
    <property type="match status" value="1"/>
</dbReference>
<sequence length="368" mass="39436">MITRNPNYEIAEVFYRLNIGASLEEVMIVRAFELILSNLQVKARDAQLGAFLTGMMVKKPTVREIVTLIRTALNIDGVTRYKPTLPIGKKLVGVAGSGKKGWKTFNISTPACFVACTAGAYVAKPGSAATSSISGSRDILNVVGAVPLDPTGMIDVLLSIGIGMFSIENLIPKFDGVYGGKTFGPTPLSFALPAIINPVASDVELYGLSHPNVKLSLETFLELGYKNVMVVSSTNDMVHYVDELSATQFNYMGRLQNGIVGPIEEFSAAEITGHALSEWEQLRSGISLIENAQIFIRVLQGKLPGACEDTVALNAAAILMLDGRVTNLVDGYKLSIEVIRSGAAFKKLQQFIEMTGGNLKALQTISGG</sequence>
<proteinExistence type="predicted"/>
<reference evidence="4 5" key="1">
    <citation type="journal article" date="2016" name="Nat. Commun.">
        <title>Thousands of microbial genomes shed light on interconnected biogeochemical processes in an aquifer system.</title>
        <authorList>
            <person name="Anantharaman K."/>
            <person name="Brown C.T."/>
            <person name="Hug L.A."/>
            <person name="Sharon I."/>
            <person name="Castelle C.J."/>
            <person name="Probst A.J."/>
            <person name="Thomas B.C."/>
            <person name="Singh A."/>
            <person name="Wilkins M.J."/>
            <person name="Karaoz U."/>
            <person name="Brodie E.L."/>
            <person name="Williams K.H."/>
            <person name="Hubbard S.S."/>
            <person name="Banfield J.F."/>
        </authorList>
    </citation>
    <scope>NUCLEOTIDE SEQUENCE [LARGE SCALE GENOMIC DNA]</scope>
</reference>
<dbReference type="EMBL" id="MFQK01000033">
    <property type="protein sequence ID" value="OGH80734.1"/>
    <property type="molecule type" value="Genomic_DNA"/>
</dbReference>
<protein>
    <recommendedName>
        <fullName evidence="3">Glycosyl transferase family 3 domain-containing protein</fullName>
    </recommendedName>
</protein>
<dbReference type="InterPro" id="IPR035902">
    <property type="entry name" value="Nuc_phospho_transferase"/>
</dbReference>
<evidence type="ECO:0000313" key="5">
    <source>
        <dbReference type="Proteomes" id="UP000178726"/>
    </source>
</evidence>
<dbReference type="Gene3D" id="1.20.970.10">
    <property type="entry name" value="Transferase, Pyrimidine Nucleoside Phosphorylase, Chain C"/>
    <property type="match status" value="1"/>
</dbReference>
<keyword evidence="1" id="KW-0328">Glycosyltransferase</keyword>
<dbReference type="Gene3D" id="3.40.1030.10">
    <property type="entry name" value="Nucleoside phosphorylase/phosphoribosyltransferase catalytic domain"/>
    <property type="match status" value="1"/>
</dbReference>
<gene>
    <name evidence="4" type="ORF">A3I29_01980</name>
</gene>
<keyword evidence="2" id="KW-0808">Transferase</keyword>
<dbReference type="AlphaFoldDB" id="A0A1F6N9X8"/>
<accession>A0A1F6N9X8</accession>
<evidence type="ECO:0000259" key="3">
    <source>
        <dbReference type="Pfam" id="PF00591"/>
    </source>
</evidence>
<dbReference type="GO" id="GO:0004048">
    <property type="term" value="F:anthranilate phosphoribosyltransferase activity"/>
    <property type="evidence" value="ECO:0007669"/>
    <property type="project" value="InterPro"/>
</dbReference>
<evidence type="ECO:0000313" key="4">
    <source>
        <dbReference type="EMBL" id="OGH80734.1"/>
    </source>
</evidence>
<dbReference type="STRING" id="1798689.A3I29_01980"/>